<dbReference type="Proteomes" id="UP000266861">
    <property type="component" value="Unassembled WGS sequence"/>
</dbReference>
<evidence type="ECO:0000313" key="2">
    <source>
        <dbReference type="EMBL" id="RHZ77072.1"/>
    </source>
</evidence>
<sequence length="150" mass="17623">MSNPLNWKKVLHSSLEGETYNKFMELRIEAGTNNTASNHVYDDIQNIIKYVKELKEKKKNKLSEQKKEELAEDFIKQITYSFGTQRNEQAKVAAKAYINKLDAYDEIEITYHTKELFSESKEIQTVTTNAYDKGQQFWAESWGHYLARKD</sequence>
<evidence type="ECO:0000313" key="3">
    <source>
        <dbReference type="Proteomes" id="UP000266861"/>
    </source>
</evidence>
<dbReference type="OrthoDB" id="2440315at2759"/>
<dbReference type="EMBL" id="PQFF01000557">
    <property type="protein sequence ID" value="RHZ45056.1"/>
    <property type="molecule type" value="Genomic_DNA"/>
</dbReference>
<protein>
    <submittedName>
        <fullName evidence="1">Uncharacterized protein</fullName>
    </submittedName>
</protein>
<dbReference type="EMBL" id="PQFF01000176">
    <property type="protein sequence ID" value="RHZ77072.1"/>
    <property type="molecule type" value="Genomic_DNA"/>
</dbReference>
<keyword evidence="3" id="KW-1185">Reference proteome</keyword>
<dbReference type="AlphaFoldDB" id="A0A397G6R3"/>
<gene>
    <name evidence="2" type="ORF">Glove_186g8</name>
    <name evidence="1" type="ORF">Glove_692g47</name>
</gene>
<reference evidence="1 3" key="1">
    <citation type="submission" date="2018-08" db="EMBL/GenBank/DDBJ databases">
        <title>Genome and evolution of the arbuscular mycorrhizal fungus Diversispora epigaea (formerly Glomus versiforme) and its bacterial endosymbionts.</title>
        <authorList>
            <person name="Sun X."/>
            <person name="Fei Z."/>
            <person name="Harrison M."/>
        </authorList>
    </citation>
    <scope>NUCLEOTIDE SEQUENCE [LARGE SCALE GENOMIC DNA]</scope>
    <source>
        <strain evidence="1 3">IT104</strain>
    </source>
</reference>
<comment type="caution">
    <text evidence="1">The sequence shown here is derived from an EMBL/GenBank/DDBJ whole genome shotgun (WGS) entry which is preliminary data.</text>
</comment>
<evidence type="ECO:0000313" key="1">
    <source>
        <dbReference type="EMBL" id="RHZ45056.1"/>
    </source>
</evidence>
<proteinExistence type="predicted"/>
<accession>A0A397G6R3</accession>
<name>A0A397G6R3_9GLOM</name>
<organism evidence="1 3">
    <name type="scientific">Diversispora epigaea</name>
    <dbReference type="NCBI Taxonomy" id="1348612"/>
    <lineage>
        <taxon>Eukaryota</taxon>
        <taxon>Fungi</taxon>
        <taxon>Fungi incertae sedis</taxon>
        <taxon>Mucoromycota</taxon>
        <taxon>Glomeromycotina</taxon>
        <taxon>Glomeromycetes</taxon>
        <taxon>Diversisporales</taxon>
        <taxon>Diversisporaceae</taxon>
        <taxon>Diversispora</taxon>
    </lineage>
</organism>